<keyword evidence="3 5" id="KW-1133">Transmembrane helix</keyword>
<feature type="transmembrane region" description="Helical" evidence="5">
    <location>
        <begin position="199"/>
        <end position="219"/>
    </location>
</feature>
<feature type="transmembrane region" description="Helical" evidence="5">
    <location>
        <begin position="7"/>
        <end position="28"/>
    </location>
</feature>
<keyword evidence="2 5" id="KW-0812">Transmembrane</keyword>
<feature type="transmembrane region" description="Helical" evidence="5">
    <location>
        <begin position="374"/>
        <end position="393"/>
    </location>
</feature>
<dbReference type="InterPro" id="IPR052556">
    <property type="entry name" value="PolySynth_Transporter"/>
</dbReference>
<evidence type="ECO:0000256" key="1">
    <source>
        <dbReference type="ARBA" id="ARBA00004141"/>
    </source>
</evidence>
<dbReference type="RefSeq" id="WP_062499142.1">
    <property type="nucleotide sequence ID" value="NZ_MXAN01000051.1"/>
</dbReference>
<dbReference type="InterPro" id="IPR002797">
    <property type="entry name" value="Polysacc_synth"/>
</dbReference>
<evidence type="ECO:0000256" key="5">
    <source>
        <dbReference type="SAM" id="Phobius"/>
    </source>
</evidence>
<evidence type="ECO:0000313" key="6">
    <source>
        <dbReference type="EMBL" id="OPH36215.1"/>
    </source>
</evidence>
<feature type="transmembrane region" description="Helical" evidence="5">
    <location>
        <begin position="48"/>
        <end position="69"/>
    </location>
</feature>
<feature type="transmembrane region" description="Helical" evidence="5">
    <location>
        <begin position="106"/>
        <end position="123"/>
    </location>
</feature>
<dbReference type="PANTHER" id="PTHR43424">
    <property type="entry name" value="LOCUS PUTATIVE PROTEIN 1-RELATED"/>
    <property type="match status" value="1"/>
</dbReference>
<comment type="caution">
    <text evidence="6">The sequence shown here is derived from an EMBL/GenBank/DDBJ whole genome shotgun (WGS) entry which is preliminary data.</text>
</comment>
<accession>A0A1V4GU89</accession>
<dbReference type="GO" id="GO:0016020">
    <property type="term" value="C:membrane"/>
    <property type="evidence" value="ECO:0007669"/>
    <property type="project" value="UniProtKB-SubCell"/>
</dbReference>
<gene>
    <name evidence="6" type="ORF">B5J94_07530</name>
</gene>
<evidence type="ECO:0000313" key="7">
    <source>
        <dbReference type="Proteomes" id="UP000191025"/>
    </source>
</evidence>
<protein>
    <submittedName>
        <fullName evidence="6">Flippase</fullName>
    </submittedName>
</protein>
<evidence type="ECO:0000256" key="2">
    <source>
        <dbReference type="ARBA" id="ARBA00022692"/>
    </source>
</evidence>
<name>A0A1V4GU89_MORLA</name>
<feature type="transmembrane region" description="Helical" evidence="5">
    <location>
        <begin position="348"/>
        <end position="368"/>
    </location>
</feature>
<dbReference type="Proteomes" id="UP000191025">
    <property type="component" value="Unassembled WGS sequence"/>
</dbReference>
<proteinExistence type="predicted"/>
<sequence length="399" mass="45476">MKILKDSAIYLIGELFSKMIPFLLLPYLSRKLGVAGYGELSYYQTYLALLLLAVGFCQEGAISRYFYFYGKRSLNLIVNTGYLYTAVIGVIALIACWIWQSTIMAYLVIASIFQSFLSTQLVIRQCHKNAIHYTMIQFLSGILSALLTIVLLEIYQTNLVEKRILAIALANMVVFAVSYWLYVKKAIIKQFSFAKYKIAFYYIIGFGLPLILHNISNFMRGQLDRIFIYHRFSETELGLYAMGATVASIASVGIMAVNKAVIPYYFEALKKQKISLSQIHRWAMYSLLFVPIPAVMMWLIPESVVVWLLGKQFVGTKYYIMMFLISTTLSIPYLIMVNYLFYHGKNQWIAVCSTLTTVVYVLSLLGLMMTKIEYIPFAGILGAVVILPILWIATSRVEL</sequence>
<feature type="transmembrane region" description="Helical" evidence="5">
    <location>
        <begin position="239"/>
        <end position="261"/>
    </location>
</feature>
<feature type="transmembrane region" description="Helical" evidence="5">
    <location>
        <begin position="130"/>
        <end position="152"/>
    </location>
</feature>
<dbReference type="PANTHER" id="PTHR43424:SF1">
    <property type="entry name" value="LOCUS PUTATIVE PROTEIN 1-RELATED"/>
    <property type="match status" value="1"/>
</dbReference>
<feature type="transmembrane region" description="Helical" evidence="5">
    <location>
        <begin position="164"/>
        <end position="183"/>
    </location>
</feature>
<feature type="transmembrane region" description="Helical" evidence="5">
    <location>
        <begin position="81"/>
        <end position="100"/>
    </location>
</feature>
<comment type="subcellular location">
    <subcellularLocation>
        <location evidence="1">Membrane</location>
        <topology evidence="1">Multi-pass membrane protein</topology>
    </subcellularLocation>
</comment>
<dbReference type="AlphaFoldDB" id="A0A1V4GU89"/>
<evidence type="ECO:0000256" key="4">
    <source>
        <dbReference type="ARBA" id="ARBA00023136"/>
    </source>
</evidence>
<evidence type="ECO:0000256" key="3">
    <source>
        <dbReference type="ARBA" id="ARBA00022989"/>
    </source>
</evidence>
<organism evidence="6 7">
    <name type="scientific">Moraxella lacunata</name>
    <dbReference type="NCBI Taxonomy" id="477"/>
    <lineage>
        <taxon>Bacteria</taxon>
        <taxon>Pseudomonadati</taxon>
        <taxon>Pseudomonadota</taxon>
        <taxon>Gammaproteobacteria</taxon>
        <taxon>Moraxellales</taxon>
        <taxon>Moraxellaceae</taxon>
        <taxon>Moraxella</taxon>
    </lineage>
</organism>
<dbReference type="EMBL" id="MXAN01000051">
    <property type="protein sequence ID" value="OPH36215.1"/>
    <property type="molecule type" value="Genomic_DNA"/>
</dbReference>
<feature type="transmembrane region" description="Helical" evidence="5">
    <location>
        <begin position="282"/>
        <end position="300"/>
    </location>
</feature>
<reference evidence="7" key="1">
    <citation type="submission" date="2017-03" db="EMBL/GenBank/DDBJ databases">
        <title>Draft genome sequence of Moraxella equi CCUG 4950T type strain.</title>
        <authorList>
            <person name="Salva-Serra F."/>
            <person name="Engstrom-Jakobsson H."/>
            <person name="Thorell K."/>
            <person name="Jaen-Luchoro D."/>
            <person name="Gonzales-Siles L."/>
            <person name="Karlsson R."/>
            <person name="Yazdan S."/>
            <person name="Boulund F."/>
            <person name="Johnning A."/>
            <person name="Engstrand L."/>
            <person name="Kristiansson E."/>
            <person name="Moore E."/>
        </authorList>
    </citation>
    <scope>NUCLEOTIDE SEQUENCE [LARGE SCALE GENOMIC DNA]</scope>
    <source>
        <strain evidence="7">CCUG 4441</strain>
    </source>
</reference>
<keyword evidence="4 5" id="KW-0472">Membrane</keyword>
<feature type="transmembrane region" description="Helical" evidence="5">
    <location>
        <begin position="320"/>
        <end position="341"/>
    </location>
</feature>
<dbReference type="Pfam" id="PF01943">
    <property type="entry name" value="Polysacc_synt"/>
    <property type="match status" value="1"/>
</dbReference>